<sequence>MPLLSNLLALLSLLLLSKQGFWTLAAHLGPQKPSGSTGGHKDHAAEVSTSVLALGEPCGVYTLICARGLRCMPPPRESSPLQALLQGRGVCSKNHSTRAHQRPPTTGTDSTFNGELEKGPCRKLQNAVLQSLEITVVQPNPEIYIPNCDTRGFYRRKQCWSSNQMQRGRCWCVDEDGGFLPSHIRDDGTVQCGSQ</sequence>
<comment type="caution">
    <text evidence="9">The sequence shown here is derived from an EMBL/GenBank/DDBJ whole genome shotgun (WGS) entry which is preliminary data.</text>
</comment>
<feature type="chain" id="PRO_5040350069" description="Thyroglobulin type-1 domain-containing protein" evidence="7">
    <location>
        <begin position="26"/>
        <end position="195"/>
    </location>
</feature>
<dbReference type="SMART" id="SM00211">
    <property type="entry name" value="TY"/>
    <property type="match status" value="1"/>
</dbReference>
<dbReference type="SUPFAM" id="SSF57610">
    <property type="entry name" value="Thyroglobulin type-1 domain"/>
    <property type="match status" value="1"/>
</dbReference>
<evidence type="ECO:0000256" key="7">
    <source>
        <dbReference type="SAM" id="SignalP"/>
    </source>
</evidence>
<dbReference type="EMBL" id="JAFJMO010000013">
    <property type="protein sequence ID" value="KAJ8258986.1"/>
    <property type="molecule type" value="Genomic_DNA"/>
</dbReference>
<evidence type="ECO:0000313" key="10">
    <source>
        <dbReference type="Proteomes" id="UP001152803"/>
    </source>
</evidence>
<dbReference type="PROSITE" id="PS51162">
    <property type="entry name" value="THYROGLOBULIN_1_2"/>
    <property type="match status" value="1"/>
</dbReference>
<keyword evidence="10" id="KW-1185">Reference proteome</keyword>
<dbReference type="CDD" id="cd00191">
    <property type="entry name" value="TY"/>
    <property type="match status" value="1"/>
</dbReference>
<dbReference type="SUPFAM" id="SSF57184">
    <property type="entry name" value="Growth factor receptor domain"/>
    <property type="match status" value="1"/>
</dbReference>
<dbReference type="PRINTS" id="PR01976">
    <property type="entry name" value="IGFBPFAMILY"/>
</dbReference>
<dbReference type="InterPro" id="IPR009030">
    <property type="entry name" value="Growth_fac_rcpt_cys_sf"/>
</dbReference>
<feature type="disulfide bond" evidence="5">
    <location>
        <begin position="172"/>
        <end position="192"/>
    </location>
</feature>
<dbReference type="PROSITE" id="PS00484">
    <property type="entry name" value="THYROGLOBULIN_1_1"/>
    <property type="match status" value="1"/>
</dbReference>
<feature type="signal peptide" evidence="7">
    <location>
        <begin position="1"/>
        <end position="25"/>
    </location>
</feature>
<feature type="domain" description="Thyroglobulin type-1" evidence="8">
    <location>
        <begin position="118"/>
        <end position="192"/>
    </location>
</feature>
<evidence type="ECO:0000256" key="1">
    <source>
        <dbReference type="ARBA" id="ARBA00004613"/>
    </source>
</evidence>
<evidence type="ECO:0000313" key="9">
    <source>
        <dbReference type="EMBL" id="KAJ8258986.1"/>
    </source>
</evidence>
<keyword evidence="7" id="KW-0732">Signal</keyword>
<dbReference type="GO" id="GO:0043567">
    <property type="term" value="P:regulation of insulin-like growth factor receptor signaling pathway"/>
    <property type="evidence" value="ECO:0007669"/>
    <property type="project" value="TreeGrafter"/>
</dbReference>
<dbReference type="SMART" id="SM00121">
    <property type="entry name" value="IB"/>
    <property type="match status" value="1"/>
</dbReference>
<dbReference type="PRINTS" id="PR01982">
    <property type="entry name" value="IGFBPFAMILY6"/>
</dbReference>
<keyword evidence="4" id="KW-0340">Growth factor binding</keyword>
<evidence type="ECO:0000256" key="2">
    <source>
        <dbReference type="ARBA" id="ARBA00022525"/>
    </source>
</evidence>
<dbReference type="OrthoDB" id="8875634at2759"/>
<dbReference type="GO" id="GO:0005615">
    <property type="term" value="C:extracellular space"/>
    <property type="evidence" value="ECO:0007669"/>
    <property type="project" value="TreeGrafter"/>
</dbReference>
<keyword evidence="3 5" id="KW-1015">Disulfide bond</keyword>
<gene>
    <name evidence="9" type="ORF">COCON_G00179980</name>
</gene>
<keyword evidence="2" id="KW-0964">Secreted</keyword>
<dbReference type="GO" id="GO:0001968">
    <property type="term" value="F:fibronectin binding"/>
    <property type="evidence" value="ECO:0007669"/>
    <property type="project" value="TreeGrafter"/>
</dbReference>
<dbReference type="InterPro" id="IPR022321">
    <property type="entry name" value="IGFBP_1-6_chordata"/>
</dbReference>
<comment type="subcellular location">
    <subcellularLocation>
        <location evidence="1">Secreted</location>
    </subcellularLocation>
</comment>
<proteinExistence type="predicted"/>
<dbReference type="AlphaFoldDB" id="A0A9Q1HT71"/>
<dbReference type="PANTHER" id="PTHR11551">
    <property type="entry name" value="INSULIN-LIKE GROWTH FACTOR BINDING PROTEIN"/>
    <property type="match status" value="1"/>
</dbReference>
<accession>A0A9Q1HT71</accession>
<dbReference type="Gene3D" id="4.10.40.20">
    <property type="match status" value="1"/>
</dbReference>
<dbReference type="GO" id="GO:0031994">
    <property type="term" value="F:insulin-like growth factor I binding"/>
    <property type="evidence" value="ECO:0007669"/>
    <property type="project" value="TreeGrafter"/>
</dbReference>
<feature type="region of interest" description="Disordered" evidence="6">
    <location>
        <begin position="93"/>
        <end position="116"/>
    </location>
</feature>
<dbReference type="Pfam" id="PF00086">
    <property type="entry name" value="Thyroglobulin_1"/>
    <property type="match status" value="1"/>
</dbReference>
<dbReference type="GO" id="GO:0031995">
    <property type="term" value="F:insulin-like growth factor II binding"/>
    <property type="evidence" value="ECO:0007669"/>
    <property type="project" value="TreeGrafter"/>
</dbReference>
<dbReference type="InterPro" id="IPR036857">
    <property type="entry name" value="Thyroglobulin_1_sf"/>
</dbReference>
<reference evidence="9" key="1">
    <citation type="journal article" date="2023" name="Science">
        <title>Genome structures resolve the early diversification of teleost fishes.</title>
        <authorList>
            <person name="Parey E."/>
            <person name="Louis A."/>
            <person name="Montfort J."/>
            <person name="Bouchez O."/>
            <person name="Roques C."/>
            <person name="Iampietro C."/>
            <person name="Lluch J."/>
            <person name="Castinel A."/>
            <person name="Donnadieu C."/>
            <person name="Desvignes T."/>
            <person name="Floi Bucao C."/>
            <person name="Jouanno E."/>
            <person name="Wen M."/>
            <person name="Mejri S."/>
            <person name="Dirks R."/>
            <person name="Jansen H."/>
            <person name="Henkel C."/>
            <person name="Chen W.J."/>
            <person name="Zahm M."/>
            <person name="Cabau C."/>
            <person name="Klopp C."/>
            <person name="Thompson A.W."/>
            <person name="Robinson-Rechavi M."/>
            <person name="Braasch I."/>
            <person name="Lecointre G."/>
            <person name="Bobe J."/>
            <person name="Postlethwait J.H."/>
            <person name="Berthelot C."/>
            <person name="Roest Crollius H."/>
            <person name="Guiguen Y."/>
        </authorList>
    </citation>
    <scope>NUCLEOTIDE SEQUENCE</scope>
    <source>
        <strain evidence="9">Concon-B</strain>
    </source>
</reference>
<evidence type="ECO:0000259" key="8">
    <source>
        <dbReference type="PROSITE" id="PS51162"/>
    </source>
</evidence>
<dbReference type="InterPro" id="IPR022326">
    <property type="entry name" value="IGFBP-6"/>
</dbReference>
<protein>
    <recommendedName>
        <fullName evidence="8">Thyroglobulin type-1 domain-containing protein</fullName>
    </recommendedName>
</protein>
<evidence type="ECO:0000256" key="3">
    <source>
        <dbReference type="ARBA" id="ARBA00023157"/>
    </source>
</evidence>
<feature type="compositionally biased region" description="Polar residues" evidence="6">
    <location>
        <begin position="103"/>
        <end position="113"/>
    </location>
</feature>
<name>A0A9Q1HT71_CONCO</name>
<comment type="caution">
    <text evidence="5">Lacks conserved residue(s) required for the propagation of feature annotation.</text>
</comment>
<dbReference type="PANTHER" id="PTHR11551:SF27">
    <property type="entry name" value="INSULIN-LIKE GROWTH FACTOR BINDING PROTEIN 6A PRECURSOR-RELATED"/>
    <property type="match status" value="1"/>
</dbReference>
<dbReference type="InterPro" id="IPR000867">
    <property type="entry name" value="IGFBP-like"/>
</dbReference>
<organism evidence="9 10">
    <name type="scientific">Conger conger</name>
    <name type="common">Conger eel</name>
    <name type="synonym">Muraena conger</name>
    <dbReference type="NCBI Taxonomy" id="82655"/>
    <lineage>
        <taxon>Eukaryota</taxon>
        <taxon>Metazoa</taxon>
        <taxon>Chordata</taxon>
        <taxon>Craniata</taxon>
        <taxon>Vertebrata</taxon>
        <taxon>Euteleostomi</taxon>
        <taxon>Actinopterygii</taxon>
        <taxon>Neopterygii</taxon>
        <taxon>Teleostei</taxon>
        <taxon>Anguilliformes</taxon>
        <taxon>Congridae</taxon>
        <taxon>Conger</taxon>
    </lineage>
</organism>
<evidence type="ECO:0000256" key="5">
    <source>
        <dbReference type="PROSITE-ProRule" id="PRU00500"/>
    </source>
</evidence>
<evidence type="ECO:0000256" key="6">
    <source>
        <dbReference type="SAM" id="MobiDB-lite"/>
    </source>
</evidence>
<dbReference type="InterPro" id="IPR000716">
    <property type="entry name" value="Thyroglobulin_1"/>
</dbReference>
<evidence type="ECO:0000256" key="4">
    <source>
        <dbReference type="ARBA" id="ARBA00023183"/>
    </source>
</evidence>
<dbReference type="Gene3D" id="4.10.800.10">
    <property type="entry name" value="Thyroglobulin type-1"/>
    <property type="match status" value="1"/>
</dbReference>
<dbReference type="Proteomes" id="UP001152803">
    <property type="component" value="Unassembled WGS sequence"/>
</dbReference>
<dbReference type="FunFam" id="4.10.40.20:FF:000005">
    <property type="entry name" value="Insulin-like growth factor-binding protein 6"/>
    <property type="match status" value="1"/>
</dbReference>